<dbReference type="InterPro" id="IPR032710">
    <property type="entry name" value="NTF2-like_dom_sf"/>
</dbReference>
<gene>
    <name evidence="3" type="ORF">M2650_15840</name>
</gene>
<name>A0ABT0MP76_9GAMM</name>
<evidence type="ECO:0000313" key="3">
    <source>
        <dbReference type="EMBL" id="MCL1636094.1"/>
    </source>
</evidence>
<dbReference type="InterPro" id="IPR027843">
    <property type="entry name" value="DUF4440"/>
</dbReference>
<feature type="domain" description="DUF4440" evidence="2">
    <location>
        <begin position="28"/>
        <end position="142"/>
    </location>
</feature>
<dbReference type="Proteomes" id="UP001431217">
    <property type="component" value="Unassembled WGS sequence"/>
</dbReference>
<feature type="signal peptide" evidence="1">
    <location>
        <begin position="1"/>
        <end position="19"/>
    </location>
</feature>
<dbReference type="Gene3D" id="3.10.450.50">
    <property type="match status" value="1"/>
</dbReference>
<dbReference type="Pfam" id="PF14534">
    <property type="entry name" value="DUF4440"/>
    <property type="match status" value="1"/>
</dbReference>
<dbReference type="RefSeq" id="WP_249476125.1">
    <property type="nucleotide sequence ID" value="NZ_JAMBEP010000006.1"/>
</dbReference>
<dbReference type="SUPFAM" id="SSF54427">
    <property type="entry name" value="NTF2-like"/>
    <property type="match status" value="1"/>
</dbReference>
<comment type="caution">
    <text evidence="3">The sequence shown here is derived from an EMBL/GenBank/DDBJ whole genome shotgun (WGS) entry which is preliminary data.</text>
</comment>
<reference evidence="3 4" key="1">
    <citation type="submission" date="2022-05" db="EMBL/GenBank/DDBJ databases">
        <title>Luteimonas sp. SX5, whole genome shotgun sequencing project.</title>
        <authorList>
            <person name="Zhao G."/>
            <person name="Shen L."/>
        </authorList>
    </citation>
    <scope>NUCLEOTIDE SEQUENCE [LARGE SCALE GENOMIC DNA]</scope>
    <source>
        <strain evidence="3 4">SX5</strain>
    </source>
</reference>
<dbReference type="EMBL" id="JAMBEP010000006">
    <property type="protein sequence ID" value="MCL1636094.1"/>
    <property type="molecule type" value="Genomic_DNA"/>
</dbReference>
<keyword evidence="1" id="KW-0732">Signal</keyword>
<sequence length="157" mass="17093">MKPLLAIALGLAFASSARAADPQTEKELTAVAQAVVDAQIRFDLKALDALLAPDYVEVSPVGDVDERAEVLSFYTPEARAQMLAAGMEPLSNKIEEARIRVYGDQATVIAKDTAELKVNGVAEQRAMRMLFHFRKLGGKWLLQTMQATWLRPAPPAG</sequence>
<proteinExistence type="predicted"/>
<accession>A0ABT0MP76</accession>
<feature type="chain" id="PRO_5046427802" evidence="1">
    <location>
        <begin position="20"/>
        <end position="157"/>
    </location>
</feature>
<protein>
    <submittedName>
        <fullName evidence="3">Nuclear transport factor 2 family protein</fullName>
    </submittedName>
</protein>
<evidence type="ECO:0000256" key="1">
    <source>
        <dbReference type="SAM" id="SignalP"/>
    </source>
</evidence>
<keyword evidence="4" id="KW-1185">Reference proteome</keyword>
<organism evidence="3 4">
    <name type="scientific">Luteimonas galliterrae</name>
    <dbReference type="NCBI Taxonomy" id="2940486"/>
    <lineage>
        <taxon>Bacteria</taxon>
        <taxon>Pseudomonadati</taxon>
        <taxon>Pseudomonadota</taxon>
        <taxon>Gammaproteobacteria</taxon>
        <taxon>Lysobacterales</taxon>
        <taxon>Lysobacteraceae</taxon>
        <taxon>Luteimonas</taxon>
    </lineage>
</organism>
<evidence type="ECO:0000313" key="4">
    <source>
        <dbReference type="Proteomes" id="UP001431217"/>
    </source>
</evidence>
<evidence type="ECO:0000259" key="2">
    <source>
        <dbReference type="Pfam" id="PF14534"/>
    </source>
</evidence>